<dbReference type="OrthoDB" id="5395343at2759"/>
<dbReference type="Gene3D" id="1.20.58.2130">
    <property type="match status" value="1"/>
</dbReference>
<evidence type="ECO:0000313" key="3">
    <source>
        <dbReference type="EMBL" id="KAH6648451.1"/>
    </source>
</evidence>
<accession>A0A9P8UEH2</accession>
<evidence type="ECO:0000256" key="1">
    <source>
        <dbReference type="SAM" id="MobiDB-lite"/>
    </source>
</evidence>
<proteinExistence type="predicted"/>
<sequence>MSSKASSSDASRQFSRVNALAPSSDNCLNYEHVSTPTSSGTARKHDTYAMDDLLKTSIVVKPYPSKLSIKPRSLQPLMLLPREHLPLSHLDLATPSGDFEHARQYESTIKILDLESRMGNRPVVLIARMETNKTPYAIERQNGGLYTLCRLGNWVDLIQLSSHATVAYTRLLKARATLIGHAQPEASTTPQLHSENKKRRLAMEAIQSLVKRPARSQSISLQSQDAEGSQASMGLGEETAYQTTKPAEPLADAGSIQTEERTATLVNTLAPEQSAPSRIADDIFENVRTHYLEALYHSMGSLAYFAKGPLSRARAAFHLDCESNLNTNELIDFLKGLILTTVQIDKKYRESVPDIIAKMKTHVADSADEQATKVKKRKTKKLKLGKDGLYPTENEHVRKWWDVRKPQPRDNDSVTTENPQETRLQISRLRSRETQLQMILILEILALEPVKSPAGAEDSQLPDLPKDESVPDAAKETAVKKRNKHNFPVLLDVHADRLSIWQSTSLDEIKILDDSQSGISDAAQKPHGSHSDPLKDFCVEIIVPFFSSRLPEQCDALNRKLGGPVMPSPQKSKPKAAEPMAKPKARPGALTKRPSTSKPTRTLERVLSKETERHRRSISRGPGSMIALMRSATTPVPMLKREISDTSSLASLPNKDAKDASAIQDVFSSSFGASRRTSQETKAQREADIQAELQEAISSLRKPNREVVVSKAMAEADQRKVTTSLSQLKKSRKPTEHLGTHSIIKATPAGPRFRNALAKEANSQPTMDNMHESIEQGNVSSSSRAVPSSAPRKRKADAAFMIAESSPALPTMSRPTELIDATPARPFLKRSFVSAPEPDDGFVLASSPVATRRFLAVPNSTLKYRDSGIGMPSSPHGGVAETPLKKQSLNRPGSLEGFVTVTPVKKRTVNNVVATPAQPKLVQEKESAARRLSIYERLGWDDDYDDLN</sequence>
<dbReference type="Proteomes" id="UP000758603">
    <property type="component" value="Unassembled WGS sequence"/>
</dbReference>
<feature type="compositionally biased region" description="Polar residues" evidence="1">
    <location>
        <begin position="215"/>
        <end position="232"/>
    </location>
</feature>
<feature type="region of interest" description="Disordered" evidence="1">
    <location>
        <begin position="561"/>
        <end position="621"/>
    </location>
</feature>
<dbReference type="AlphaFoldDB" id="A0A9P8UEH2"/>
<feature type="compositionally biased region" description="Basic and acidic residues" evidence="1">
    <location>
        <begin position="464"/>
        <end position="479"/>
    </location>
</feature>
<dbReference type="RefSeq" id="XP_045954958.1">
    <property type="nucleotide sequence ID" value="XM_046103452.1"/>
</dbReference>
<feature type="compositionally biased region" description="Basic and acidic residues" evidence="1">
    <location>
        <begin position="601"/>
        <end position="613"/>
    </location>
</feature>
<evidence type="ECO:0000259" key="2">
    <source>
        <dbReference type="Pfam" id="PF08639"/>
    </source>
</evidence>
<feature type="domain" description="DNA replication regulator Sld3 C-terminal" evidence="2">
    <location>
        <begin position="282"/>
        <end position="825"/>
    </location>
</feature>
<dbReference type="PANTHER" id="PTHR28067:SF1">
    <property type="entry name" value="DNA REPLICATION REGULATOR SLD3"/>
    <property type="match status" value="1"/>
</dbReference>
<name>A0A9P8UEH2_9PEZI</name>
<feature type="compositionally biased region" description="Basic and acidic residues" evidence="1">
    <location>
        <begin position="401"/>
        <end position="412"/>
    </location>
</feature>
<dbReference type="Pfam" id="PF08639">
    <property type="entry name" value="Sld3_STD"/>
    <property type="match status" value="1"/>
</dbReference>
<reference evidence="3" key="1">
    <citation type="journal article" date="2021" name="Nat. Commun.">
        <title>Genetic determinants of endophytism in the Arabidopsis root mycobiome.</title>
        <authorList>
            <person name="Mesny F."/>
            <person name="Miyauchi S."/>
            <person name="Thiergart T."/>
            <person name="Pickel B."/>
            <person name="Atanasova L."/>
            <person name="Karlsson M."/>
            <person name="Huettel B."/>
            <person name="Barry K.W."/>
            <person name="Haridas S."/>
            <person name="Chen C."/>
            <person name="Bauer D."/>
            <person name="Andreopoulos W."/>
            <person name="Pangilinan J."/>
            <person name="LaButti K."/>
            <person name="Riley R."/>
            <person name="Lipzen A."/>
            <person name="Clum A."/>
            <person name="Drula E."/>
            <person name="Henrissat B."/>
            <person name="Kohler A."/>
            <person name="Grigoriev I.V."/>
            <person name="Martin F.M."/>
            <person name="Hacquard S."/>
        </authorList>
    </citation>
    <scope>NUCLEOTIDE SEQUENCE</scope>
    <source>
        <strain evidence="3">MPI-SDFR-AT-0073</strain>
    </source>
</reference>
<dbReference type="InterPro" id="IPR013948">
    <property type="entry name" value="DNA_replication_reg_Sld3_C"/>
</dbReference>
<protein>
    <submittedName>
        <fullName evidence="3">DNA replication regulator SLD3-domain-containing protein</fullName>
    </submittedName>
</protein>
<evidence type="ECO:0000313" key="4">
    <source>
        <dbReference type="Proteomes" id="UP000758603"/>
    </source>
</evidence>
<comment type="caution">
    <text evidence="3">The sequence shown here is derived from an EMBL/GenBank/DDBJ whole genome shotgun (WGS) entry which is preliminary data.</text>
</comment>
<dbReference type="GeneID" id="70132344"/>
<feature type="region of interest" description="Disordered" evidence="1">
    <location>
        <begin position="866"/>
        <end position="891"/>
    </location>
</feature>
<gene>
    <name evidence="3" type="ORF">BKA67DRAFT_574837</name>
</gene>
<feature type="region of interest" description="Disordered" evidence="1">
    <location>
        <begin position="213"/>
        <end position="242"/>
    </location>
</feature>
<keyword evidence="4" id="KW-1185">Reference proteome</keyword>
<feature type="region of interest" description="Disordered" evidence="1">
    <location>
        <begin position="401"/>
        <end position="421"/>
    </location>
</feature>
<dbReference type="GO" id="GO:0006270">
    <property type="term" value="P:DNA replication initiation"/>
    <property type="evidence" value="ECO:0007669"/>
    <property type="project" value="InterPro"/>
</dbReference>
<dbReference type="InterPro" id="IPR042511">
    <property type="entry name" value="Sld3"/>
</dbReference>
<feature type="region of interest" description="Disordered" evidence="1">
    <location>
        <begin position="452"/>
        <end position="479"/>
    </location>
</feature>
<dbReference type="GO" id="GO:0031261">
    <property type="term" value="C:DNA replication preinitiation complex"/>
    <property type="evidence" value="ECO:0007669"/>
    <property type="project" value="TreeGrafter"/>
</dbReference>
<dbReference type="EMBL" id="JAGPXC010000007">
    <property type="protein sequence ID" value="KAH6648451.1"/>
    <property type="molecule type" value="Genomic_DNA"/>
</dbReference>
<dbReference type="PANTHER" id="PTHR28067">
    <property type="entry name" value="DNA REPLICATION REGULATOR SLD3"/>
    <property type="match status" value="1"/>
</dbReference>
<organism evidence="3 4">
    <name type="scientific">Truncatella angustata</name>
    <dbReference type="NCBI Taxonomy" id="152316"/>
    <lineage>
        <taxon>Eukaryota</taxon>
        <taxon>Fungi</taxon>
        <taxon>Dikarya</taxon>
        <taxon>Ascomycota</taxon>
        <taxon>Pezizomycotina</taxon>
        <taxon>Sordariomycetes</taxon>
        <taxon>Xylariomycetidae</taxon>
        <taxon>Amphisphaeriales</taxon>
        <taxon>Sporocadaceae</taxon>
        <taxon>Truncatella</taxon>
    </lineage>
</organism>